<evidence type="ECO:0000313" key="2">
    <source>
        <dbReference type="Proteomes" id="UP000250179"/>
    </source>
</evidence>
<dbReference type="RefSeq" id="WP_088857082.1">
    <property type="nucleotide sequence ID" value="NZ_CP014862.1"/>
</dbReference>
<sequence length="314" mass="36402">MGVYKAAAALIISLFMVTSLIGHHTGRLREVPVVGPQWEDLTTRFVSWFYDATGIYLDALGFVNEKVIDNIPLETYDMDLNKPAYAYPYWSYTGFPREKLPEILRSKVVQEFLDSVISEAEERIEKKDVPRDAYVLYLRATAYEVMVERAKYCAGGPTKDPRYVVTHCGDCDDWHVVAYALISKINEQYGIKARYFLTHVPGHAFLTVYYPEEGKWEIYDWFPPIGIPAFNTSAIKLGYAGYMMPDRKNVVLNGRCPVAFNVPKEDCVFKIRRFENFGRMYEFYRIYGEGEIERFYELPSLKYVEGSKLRSMWG</sequence>
<evidence type="ECO:0008006" key="3">
    <source>
        <dbReference type="Google" id="ProtNLM"/>
    </source>
</evidence>
<evidence type="ECO:0000313" key="1">
    <source>
        <dbReference type="EMBL" id="ASJ01814.1"/>
    </source>
</evidence>
<dbReference type="AlphaFoldDB" id="A0A2Z2MCX8"/>
<dbReference type="KEGG" id="tprf:A3L09_00330"/>
<proteinExistence type="predicted"/>
<gene>
    <name evidence="1" type="ORF">A3L09_00330</name>
</gene>
<keyword evidence="2" id="KW-1185">Reference proteome</keyword>
<organism evidence="1 2">
    <name type="scientific">Thermococcus profundus</name>
    <dbReference type="NCBI Taxonomy" id="49899"/>
    <lineage>
        <taxon>Archaea</taxon>
        <taxon>Methanobacteriati</taxon>
        <taxon>Methanobacteriota</taxon>
        <taxon>Thermococci</taxon>
        <taxon>Thermococcales</taxon>
        <taxon>Thermococcaceae</taxon>
        <taxon>Thermococcus</taxon>
    </lineage>
</organism>
<dbReference type="Proteomes" id="UP000250179">
    <property type="component" value="Chromosome"/>
</dbReference>
<dbReference type="GeneID" id="33318809"/>
<dbReference type="OrthoDB" id="102319at2157"/>
<protein>
    <recommendedName>
        <fullName evidence="3">Transglutaminase-like domain-containing protein</fullName>
    </recommendedName>
</protein>
<dbReference type="EMBL" id="CP014862">
    <property type="protein sequence ID" value="ASJ01814.1"/>
    <property type="molecule type" value="Genomic_DNA"/>
</dbReference>
<reference evidence="1 2" key="1">
    <citation type="submission" date="2016-03" db="EMBL/GenBank/DDBJ databases">
        <title>Complete genome sequence of Thermococcus profundus strain DT5432.</title>
        <authorList>
            <person name="Oger P.M."/>
        </authorList>
    </citation>
    <scope>NUCLEOTIDE SEQUENCE [LARGE SCALE GENOMIC DNA]</scope>
    <source>
        <strain evidence="1 2">DT 5432</strain>
    </source>
</reference>
<dbReference type="SUPFAM" id="SSF54001">
    <property type="entry name" value="Cysteine proteinases"/>
    <property type="match status" value="1"/>
</dbReference>
<name>A0A2Z2MCX8_THEPR</name>
<dbReference type="InterPro" id="IPR038765">
    <property type="entry name" value="Papain-like_cys_pep_sf"/>
</dbReference>
<accession>A0A2Z2MCX8</accession>